<organism evidence="2 3">
    <name type="scientific">Colletotrichum kahawae</name>
    <name type="common">Coffee berry disease fungus</name>
    <dbReference type="NCBI Taxonomy" id="34407"/>
    <lineage>
        <taxon>Eukaryota</taxon>
        <taxon>Fungi</taxon>
        <taxon>Dikarya</taxon>
        <taxon>Ascomycota</taxon>
        <taxon>Pezizomycotina</taxon>
        <taxon>Sordariomycetes</taxon>
        <taxon>Hypocreomycetidae</taxon>
        <taxon>Glomerellales</taxon>
        <taxon>Glomerellaceae</taxon>
        <taxon>Colletotrichum</taxon>
        <taxon>Colletotrichum gloeosporioides species complex</taxon>
    </lineage>
</organism>
<dbReference type="Proteomes" id="UP001281614">
    <property type="component" value="Unassembled WGS sequence"/>
</dbReference>
<feature type="compositionally biased region" description="Polar residues" evidence="1">
    <location>
        <begin position="99"/>
        <end position="115"/>
    </location>
</feature>
<sequence length="173" mass="18762">MDSGLCFEYGQKRNVPVGVTTVSKCRHTIDIYNVRNCLALKSLHLPLDVYKCSSKTGAGRDGAQLHPGRGGMTQSRAFGGRGRDGPTRRVYIHEKRAPSSKNGSTASRYNRQPSQRGVAAHRPGAAEPPVVRDRWGGNPHQPVAPGRQGRQARAPPRLGAPVLLRRANRKGGL</sequence>
<accession>A0AAD9YQ61</accession>
<evidence type="ECO:0000256" key="1">
    <source>
        <dbReference type="SAM" id="MobiDB-lite"/>
    </source>
</evidence>
<gene>
    <name evidence="2" type="ORF">CKAH01_13324</name>
</gene>
<evidence type="ECO:0000313" key="3">
    <source>
        <dbReference type="Proteomes" id="UP001281614"/>
    </source>
</evidence>
<proteinExistence type="predicted"/>
<feature type="region of interest" description="Disordered" evidence="1">
    <location>
        <begin position="56"/>
        <end position="173"/>
    </location>
</feature>
<keyword evidence="3" id="KW-1185">Reference proteome</keyword>
<reference evidence="2" key="1">
    <citation type="submission" date="2023-02" db="EMBL/GenBank/DDBJ databases">
        <title>Colletotrichum kahawae CIFC_Que2 genome sequencing and assembly.</title>
        <authorList>
            <person name="Baroncelli R."/>
        </authorList>
    </citation>
    <scope>NUCLEOTIDE SEQUENCE</scope>
    <source>
        <strain evidence="2">CIFC_Que2</strain>
    </source>
</reference>
<protein>
    <submittedName>
        <fullName evidence="2">Uncharacterized protein</fullName>
    </submittedName>
</protein>
<feature type="compositionally biased region" description="Basic and acidic residues" evidence="1">
    <location>
        <begin position="81"/>
        <end position="97"/>
    </location>
</feature>
<dbReference type="EMBL" id="VYYT01000050">
    <property type="protein sequence ID" value="KAK2773979.1"/>
    <property type="molecule type" value="Genomic_DNA"/>
</dbReference>
<comment type="caution">
    <text evidence="2">The sequence shown here is derived from an EMBL/GenBank/DDBJ whole genome shotgun (WGS) entry which is preliminary data.</text>
</comment>
<name>A0AAD9YQ61_COLKA</name>
<evidence type="ECO:0000313" key="2">
    <source>
        <dbReference type="EMBL" id="KAK2773979.1"/>
    </source>
</evidence>
<dbReference type="AlphaFoldDB" id="A0AAD9YQ61"/>